<dbReference type="PANTHER" id="PTHR43297:SF7">
    <property type="entry name" value="D,D-DIPEPTIDE TRANSPORT ATP-BINDING PROTEIN DDPD-RELATED"/>
    <property type="match status" value="1"/>
</dbReference>
<dbReference type="FunFam" id="3.40.50.300:FF:000016">
    <property type="entry name" value="Oligopeptide ABC transporter ATP-binding component"/>
    <property type="match status" value="1"/>
</dbReference>
<gene>
    <name evidence="9" type="ORF">H0A68_10405</name>
</gene>
<evidence type="ECO:0000256" key="7">
    <source>
        <dbReference type="ARBA" id="ARBA00023136"/>
    </source>
</evidence>
<dbReference type="InterPro" id="IPR013563">
    <property type="entry name" value="Oligopep_ABC_C"/>
</dbReference>
<evidence type="ECO:0000313" key="9">
    <source>
        <dbReference type="EMBL" id="NYT37283.1"/>
    </source>
</evidence>
<dbReference type="CDD" id="cd03257">
    <property type="entry name" value="ABC_NikE_OppD_transporters"/>
    <property type="match status" value="1"/>
</dbReference>
<dbReference type="SMART" id="SM00382">
    <property type="entry name" value="AAA"/>
    <property type="match status" value="1"/>
</dbReference>
<dbReference type="InterPro" id="IPR027417">
    <property type="entry name" value="P-loop_NTPase"/>
</dbReference>
<keyword evidence="3" id="KW-0813">Transport</keyword>
<keyword evidence="4" id="KW-1003">Cell membrane</keyword>
<dbReference type="PROSITE" id="PS50893">
    <property type="entry name" value="ABC_TRANSPORTER_2"/>
    <property type="match status" value="1"/>
</dbReference>
<reference evidence="9 10" key="1">
    <citation type="submission" date="2020-07" db="EMBL/GenBank/DDBJ databases">
        <title>Taxonomic revisions and descriptions of new bacterial species based on genomic comparisons in the high-G+C-content subgroup of the family Alcaligenaceae.</title>
        <authorList>
            <person name="Szabo A."/>
            <person name="Felfoldi T."/>
        </authorList>
    </citation>
    <scope>NUCLEOTIDE SEQUENCE [LARGE SCALE GENOMIC DNA]</scope>
    <source>
        <strain evidence="9 10">DSM 25264</strain>
    </source>
</reference>
<keyword evidence="6 9" id="KW-0067">ATP-binding</keyword>
<evidence type="ECO:0000256" key="2">
    <source>
        <dbReference type="ARBA" id="ARBA00005417"/>
    </source>
</evidence>
<dbReference type="GO" id="GO:0005524">
    <property type="term" value="F:ATP binding"/>
    <property type="evidence" value="ECO:0007669"/>
    <property type="project" value="UniProtKB-KW"/>
</dbReference>
<proteinExistence type="inferred from homology"/>
<dbReference type="SUPFAM" id="SSF52540">
    <property type="entry name" value="P-loop containing nucleoside triphosphate hydrolases"/>
    <property type="match status" value="1"/>
</dbReference>
<evidence type="ECO:0000256" key="3">
    <source>
        <dbReference type="ARBA" id="ARBA00022448"/>
    </source>
</evidence>
<evidence type="ECO:0000256" key="5">
    <source>
        <dbReference type="ARBA" id="ARBA00022741"/>
    </source>
</evidence>
<dbReference type="Pfam" id="PF00005">
    <property type="entry name" value="ABC_tran"/>
    <property type="match status" value="1"/>
</dbReference>
<dbReference type="InterPro" id="IPR003593">
    <property type="entry name" value="AAA+_ATPase"/>
</dbReference>
<dbReference type="PANTHER" id="PTHR43297">
    <property type="entry name" value="OLIGOPEPTIDE TRANSPORT ATP-BINDING PROTEIN APPD"/>
    <property type="match status" value="1"/>
</dbReference>
<evidence type="ECO:0000256" key="6">
    <source>
        <dbReference type="ARBA" id="ARBA00022840"/>
    </source>
</evidence>
<dbReference type="AlphaFoldDB" id="A0A853FB08"/>
<dbReference type="InterPro" id="IPR017871">
    <property type="entry name" value="ABC_transporter-like_CS"/>
</dbReference>
<dbReference type="NCBIfam" id="TIGR01727">
    <property type="entry name" value="oligo_HPY"/>
    <property type="match status" value="1"/>
</dbReference>
<name>A0A853FB08_9BURK</name>
<dbReference type="InterPro" id="IPR050388">
    <property type="entry name" value="ABC_Ni/Peptide_Import"/>
</dbReference>
<protein>
    <submittedName>
        <fullName evidence="9">ABC transporter ATP-binding protein</fullName>
    </submittedName>
</protein>
<keyword evidence="10" id="KW-1185">Reference proteome</keyword>
<dbReference type="OrthoDB" id="9802772at2"/>
<evidence type="ECO:0000259" key="8">
    <source>
        <dbReference type="PROSITE" id="PS50893"/>
    </source>
</evidence>
<dbReference type="Gene3D" id="3.40.50.300">
    <property type="entry name" value="P-loop containing nucleotide triphosphate hydrolases"/>
    <property type="match status" value="1"/>
</dbReference>
<comment type="similarity">
    <text evidence="2">Belongs to the ABC transporter superfamily.</text>
</comment>
<dbReference type="GO" id="GO:0015833">
    <property type="term" value="P:peptide transport"/>
    <property type="evidence" value="ECO:0007669"/>
    <property type="project" value="InterPro"/>
</dbReference>
<dbReference type="GO" id="GO:0055085">
    <property type="term" value="P:transmembrane transport"/>
    <property type="evidence" value="ECO:0007669"/>
    <property type="project" value="UniProtKB-ARBA"/>
</dbReference>
<dbReference type="RefSeq" id="WP_129969561.1">
    <property type="nucleotide sequence ID" value="NZ_JACCEW010000003.1"/>
</dbReference>
<sequence>MTTTEQPVLEIDALSLAFPVFKGRIKALNGVSLRVGKGEIVGLVGESGSGKSVTAMAVLRLLQQGSFQVDQGTVNLLGRDVFSLDERALLAMRGRDVAMIFQEPMTALNPTRKVGRQLADVIRLHQPVGRAQALVQAESLLRDMYIADPADVLNRYPFELSGGMRQRIMIALAFSCNPALLIADEPTTALDVTVQRQVLLLLREKARERGTAVLFITHDMAVVSQFCDRVYVMYAGAVMEQGPTAALISAPAHPYTRALLRGLPDNAQPGQPLPAIPGHAPDLSALPQGCPFRERCPSADQQCVQRPPLQADNGDGRRYACWHPCSSQVTFMAEPV</sequence>
<evidence type="ECO:0000256" key="4">
    <source>
        <dbReference type="ARBA" id="ARBA00022475"/>
    </source>
</evidence>
<dbReference type="GO" id="GO:0005886">
    <property type="term" value="C:plasma membrane"/>
    <property type="evidence" value="ECO:0007669"/>
    <property type="project" value="UniProtKB-SubCell"/>
</dbReference>
<comment type="caution">
    <text evidence="9">The sequence shown here is derived from an EMBL/GenBank/DDBJ whole genome shotgun (WGS) entry which is preliminary data.</text>
</comment>
<keyword evidence="7" id="KW-0472">Membrane</keyword>
<comment type="subcellular location">
    <subcellularLocation>
        <location evidence="1">Cell inner membrane</location>
        <topology evidence="1">Peripheral membrane protein</topology>
    </subcellularLocation>
</comment>
<feature type="domain" description="ABC transporter" evidence="8">
    <location>
        <begin position="9"/>
        <end position="260"/>
    </location>
</feature>
<dbReference type="InterPro" id="IPR003439">
    <property type="entry name" value="ABC_transporter-like_ATP-bd"/>
</dbReference>
<dbReference type="EMBL" id="JACCEW010000003">
    <property type="protein sequence ID" value="NYT37283.1"/>
    <property type="molecule type" value="Genomic_DNA"/>
</dbReference>
<dbReference type="PROSITE" id="PS00211">
    <property type="entry name" value="ABC_TRANSPORTER_1"/>
    <property type="match status" value="1"/>
</dbReference>
<evidence type="ECO:0000313" key="10">
    <source>
        <dbReference type="Proteomes" id="UP000580517"/>
    </source>
</evidence>
<dbReference type="GO" id="GO:0016887">
    <property type="term" value="F:ATP hydrolysis activity"/>
    <property type="evidence" value="ECO:0007669"/>
    <property type="project" value="InterPro"/>
</dbReference>
<dbReference type="Proteomes" id="UP000580517">
    <property type="component" value="Unassembled WGS sequence"/>
</dbReference>
<evidence type="ECO:0000256" key="1">
    <source>
        <dbReference type="ARBA" id="ARBA00004417"/>
    </source>
</evidence>
<keyword evidence="5" id="KW-0547">Nucleotide-binding</keyword>
<accession>A0A853FB08</accession>
<dbReference type="Pfam" id="PF08352">
    <property type="entry name" value="oligo_HPY"/>
    <property type="match status" value="1"/>
</dbReference>
<organism evidence="9 10">
    <name type="scientific">Allopusillimonas soli</name>
    <dbReference type="NCBI Taxonomy" id="659016"/>
    <lineage>
        <taxon>Bacteria</taxon>
        <taxon>Pseudomonadati</taxon>
        <taxon>Pseudomonadota</taxon>
        <taxon>Betaproteobacteria</taxon>
        <taxon>Burkholderiales</taxon>
        <taxon>Alcaligenaceae</taxon>
        <taxon>Allopusillimonas</taxon>
    </lineage>
</organism>